<organism evidence="5 6">
    <name type="scientific">Blastococcus colisei</name>
    <dbReference type="NCBI Taxonomy" id="1564162"/>
    <lineage>
        <taxon>Bacteria</taxon>
        <taxon>Bacillati</taxon>
        <taxon>Actinomycetota</taxon>
        <taxon>Actinomycetes</taxon>
        <taxon>Geodermatophilales</taxon>
        <taxon>Geodermatophilaceae</taxon>
        <taxon>Blastococcus</taxon>
    </lineage>
</organism>
<dbReference type="InterPro" id="IPR009057">
    <property type="entry name" value="Homeodomain-like_sf"/>
</dbReference>
<dbReference type="EMBL" id="VFQE01000001">
    <property type="protein sequence ID" value="TQN43186.1"/>
    <property type="molecule type" value="Genomic_DNA"/>
</dbReference>
<keyword evidence="6" id="KW-1185">Reference proteome</keyword>
<feature type="DNA-binding region" description="H-T-H motif" evidence="2">
    <location>
        <begin position="59"/>
        <end position="78"/>
    </location>
</feature>
<evidence type="ECO:0000259" key="4">
    <source>
        <dbReference type="PROSITE" id="PS50977"/>
    </source>
</evidence>
<dbReference type="PANTHER" id="PTHR30055:SF160">
    <property type="entry name" value="TRANSCRIPTIONAL REGULATORY PROTEIN (PROBABLY ASNC-FAMILY)-RELATED"/>
    <property type="match status" value="1"/>
</dbReference>
<dbReference type="Pfam" id="PF19344">
    <property type="entry name" value="TetR_C_32"/>
    <property type="match status" value="1"/>
</dbReference>
<proteinExistence type="predicted"/>
<sequence>MQDVAEDRGAPPRSDGSPAPEAPHQDGRRSRWTEHRRARREDLVGAAVEAVRSAGPEFSVDDVARSAGVSKTVIYRYFSDKDELVDAVLERISRTVLLPRLLGEIAREQPDDRAGLRAVITAFVSLIEDEPELYRFAYAQTGRSGRADLVAATEHQIAAALATLMAARLDHAGLPTEPATTWAYGVVGMVQLSAHWWSTARTVPTAELIEQLVALAHGGLGALLPPPR</sequence>
<feature type="region of interest" description="Disordered" evidence="3">
    <location>
        <begin position="1"/>
        <end position="36"/>
    </location>
</feature>
<dbReference type="Gene3D" id="1.10.357.10">
    <property type="entry name" value="Tetracycline Repressor, domain 2"/>
    <property type="match status" value="1"/>
</dbReference>
<dbReference type="GO" id="GO:0000976">
    <property type="term" value="F:transcription cis-regulatory region binding"/>
    <property type="evidence" value="ECO:0007669"/>
    <property type="project" value="TreeGrafter"/>
</dbReference>
<reference evidence="5 6" key="1">
    <citation type="submission" date="2019-06" db="EMBL/GenBank/DDBJ databases">
        <title>Sequencing the genomes of 1000 actinobacteria strains.</title>
        <authorList>
            <person name="Klenk H.-P."/>
        </authorList>
    </citation>
    <scope>NUCLEOTIDE SEQUENCE [LARGE SCALE GENOMIC DNA]</scope>
    <source>
        <strain evidence="5 6">DSM 46837</strain>
    </source>
</reference>
<dbReference type="InterPro" id="IPR023772">
    <property type="entry name" value="DNA-bd_HTH_TetR-type_CS"/>
</dbReference>
<evidence type="ECO:0000256" key="1">
    <source>
        <dbReference type="ARBA" id="ARBA00023125"/>
    </source>
</evidence>
<dbReference type="InterPro" id="IPR050109">
    <property type="entry name" value="HTH-type_TetR-like_transc_reg"/>
</dbReference>
<protein>
    <submittedName>
        <fullName evidence="5">TetR family transcriptional regulator</fullName>
    </submittedName>
</protein>
<evidence type="ECO:0000256" key="3">
    <source>
        <dbReference type="SAM" id="MobiDB-lite"/>
    </source>
</evidence>
<dbReference type="OrthoDB" id="4542604at2"/>
<accession>A0A543PGJ8</accession>
<evidence type="ECO:0000313" key="5">
    <source>
        <dbReference type="EMBL" id="TQN43186.1"/>
    </source>
</evidence>
<dbReference type="PROSITE" id="PS01081">
    <property type="entry name" value="HTH_TETR_1"/>
    <property type="match status" value="1"/>
</dbReference>
<dbReference type="Proteomes" id="UP000319865">
    <property type="component" value="Unassembled WGS sequence"/>
</dbReference>
<dbReference type="GO" id="GO:0003700">
    <property type="term" value="F:DNA-binding transcription factor activity"/>
    <property type="evidence" value="ECO:0007669"/>
    <property type="project" value="TreeGrafter"/>
</dbReference>
<evidence type="ECO:0000256" key="2">
    <source>
        <dbReference type="PROSITE-ProRule" id="PRU00335"/>
    </source>
</evidence>
<dbReference type="Pfam" id="PF00440">
    <property type="entry name" value="TetR_N"/>
    <property type="match status" value="1"/>
</dbReference>
<name>A0A543PGJ8_9ACTN</name>
<keyword evidence="1 2" id="KW-0238">DNA-binding</keyword>
<dbReference type="PROSITE" id="PS50977">
    <property type="entry name" value="HTH_TETR_2"/>
    <property type="match status" value="1"/>
</dbReference>
<feature type="compositionally biased region" description="Basic and acidic residues" evidence="3">
    <location>
        <begin position="1"/>
        <end position="10"/>
    </location>
</feature>
<dbReference type="PRINTS" id="PR00455">
    <property type="entry name" value="HTHTETR"/>
</dbReference>
<dbReference type="RefSeq" id="WP_142025717.1">
    <property type="nucleotide sequence ID" value="NZ_VFQE01000001.1"/>
</dbReference>
<dbReference type="InterPro" id="IPR036271">
    <property type="entry name" value="Tet_transcr_reg_TetR-rel_C_sf"/>
</dbReference>
<dbReference type="AlphaFoldDB" id="A0A543PGJ8"/>
<dbReference type="SUPFAM" id="SSF48498">
    <property type="entry name" value="Tetracyclin repressor-like, C-terminal domain"/>
    <property type="match status" value="1"/>
</dbReference>
<dbReference type="InterPro" id="IPR045823">
    <property type="entry name" value="TetR_C_32"/>
</dbReference>
<comment type="caution">
    <text evidence="5">The sequence shown here is derived from an EMBL/GenBank/DDBJ whole genome shotgun (WGS) entry which is preliminary data.</text>
</comment>
<dbReference type="SUPFAM" id="SSF46689">
    <property type="entry name" value="Homeodomain-like"/>
    <property type="match status" value="1"/>
</dbReference>
<dbReference type="PANTHER" id="PTHR30055">
    <property type="entry name" value="HTH-TYPE TRANSCRIPTIONAL REGULATOR RUTR"/>
    <property type="match status" value="1"/>
</dbReference>
<feature type="compositionally biased region" description="Basic and acidic residues" evidence="3">
    <location>
        <begin position="23"/>
        <end position="36"/>
    </location>
</feature>
<dbReference type="InterPro" id="IPR001647">
    <property type="entry name" value="HTH_TetR"/>
</dbReference>
<gene>
    <name evidence="5" type="ORF">FHU33_2620</name>
</gene>
<feature type="domain" description="HTH tetR-type" evidence="4">
    <location>
        <begin position="37"/>
        <end position="96"/>
    </location>
</feature>
<evidence type="ECO:0000313" key="6">
    <source>
        <dbReference type="Proteomes" id="UP000319865"/>
    </source>
</evidence>